<evidence type="ECO:0000313" key="2">
    <source>
        <dbReference type="EMBL" id="CAK9108167.1"/>
    </source>
</evidence>
<proteinExistence type="predicted"/>
<feature type="compositionally biased region" description="Low complexity" evidence="1">
    <location>
        <begin position="285"/>
        <end position="297"/>
    </location>
</feature>
<sequence>MSSGSEDNWQRVVALGRLARNYLRRYRDVAPVAGLLYALWQRRKWQHQAELAAAAVREGRFMEQCTFLLVNLDGLKKGADFSSTISVQTLFTRTLRSLMFDNEKMVELVSQAAEKASPSAPLLELGGDGWLVMANINACCTYGHVAAACGNSVNVVQFLYGLVNDRTTTNRQQLRVYVIREKDRDMQNLPERLELDLRRSSFKSAWFSVLQSMAASYTAPPPGFRLRNALSMTTGLPSAMGRTWMTFPAALQIQSAEKTRRAGGEWWMQDPSSLLAAKAEKGRPRTVGARTRTTRTPEGPWPRSGEDEDEAMDLENFDQQLKKQDPYGRWVNANREVRKWEERLSTVQGDFYNPSVADFVMQKQNPSRKKTLYDKLKDIKNSEDACTKVLRADRLEGCSRSMMAVATGCGPGR</sequence>
<dbReference type="EMBL" id="CAXAMM010043029">
    <property type="protein sequence ID" value="CAK9108167.1"/>
    <property type="molecule type" value="Genomic_DNA"/>
</dbReference>
<dbReference type="Proteomes" id="UP001642464">
    <property type="component" value="Unassembled WGS sequence"/>
</dbReference>
<feature type="region of interest" description="Disordered" evidence="1">
    <location>
        <begin position="278"/>
        <end position="308"/>
    </location>
</feature>
<protein>
    <submittedName>
        <fullName evidence="2">Uncharacterized protein</fullName>
    </submittedName>
</protein>
<evidence type="ECO:0000313" key="3">
    <source>
        <dbReference type="Proteomes" id="UP001642464"/>
    </source>
</evidence>
<keyword evidence="3" id="KW-1185">Reference proteome</keyword>
<evidence type="ECO:0000256" key="1">
    <source>
        <dbReference type="SAM" id="MobiDB-lite"/>
    </source>
</evidence>
<comment type="caution">
    <text evidence="2">The sequence shown here is derived from an EMBL/GenBank/DDBJ whole genome shotgun (WGS) entry which is preliminary data.</text>
</comment>
<organism evidence="2 3">
    <name type="scientific">Durusdinium trenchii</name>
    <dbReference type="NCBI Taxonomy" id="1381693"/>
    <lineage>
        <taxon>Eukaryota</taxon>
        <taxon>Sar</taxon>
        <taxon>Alveolata</taxon>
        <taxon>Dinophyceae</taxon>
        <taxon>Suessiales</taxon>
        <taxon>Symbiodiniaceae</taxon>
        <taxon>Durusdinium</taxon>
    </lineage>
</organism>
<name>A0ABP0S778_9DINO</name>
<accession>A0ABP0S778</accession>
<reference evidence="2 3" key="1">
    <citation type="submission" date="2024-02" db="EMBL/GenBank/DDBJ databases">
        <authorList>
            <person name="Chen Y."/>
            <person name="Shah S."/>
            <person name="Dougan E. K."/>
            <person name="Thang M."/>
            <person name="Chan C."/>
        </authorList>
    </citation>
    <scope>NUCLEOTIDE SEQUENCE [LARGE SCALE GENOMIC DNA]</scope>
</reference>
<gene>
    <name evidence="2" type="ORF">SCF082_LOCUS50321</name>
</gene>